<keyword evidence="2" id="KW-1185">Reference proteome</keyword>
<organism evidence="1 2">
    <name type="scientific">Candidatus Enterococcus lowellii</name>
    <dbReference type="NCBI Taxonomy" id="2230877"/>
    <lineage>
        <taxon>Bacteria</taxon>
        <taxon>Bacillati</taxon>
        <taxon>Bacillota</taxon>
        <taxon>Bacilli</taxon>
        <taxon>Lactobacillales</taxon>
        <taxon>Enterococcaceae</taxon>
        <taxon>Enterococcus</taxon>
    </lineage>
</organism>
<evidence type="ECO:0008006" key="3">
    <source>
        <dbReference type="Google" id="ProtNLM"/>
    </source>
</evidence>
<evidence type="ECO:0000313" key="1">
    <source>
        <dbReference type="EMBL" id="WYJ77737.1"/>
    </source>
</evidence>
<protein>
    <recommendedName>
        <fullName evidence="3">Phage protein</fullName>
    </recommendedName>
</protein>
<name>A0ABZ2SQB8_9ENTE</name>
<gene>
    <name evidence="1" type="ORF">DOK78_002375</name>
</gene>
<sequence length="97" mass="11629">MMDKYIVDKIKMIRNEISDKYNKGYVSCEVKLDEYDVNMIKANLEIVKTLGDMGFDVVDYRDENIVHLIVMWMLRNDDEEFDRELEMIHDYLALVLD</sequence>
<evidence type="ECO:0000313" key="2">
    <source>
        <dbReference type="Proteomes" id="UP000664701"/>
    </source>
</evidence>
<reference evidence="1 2" key="1">
    <citation type="submission" date="2024-03" db="EMBL/GenBank/DDBJ databases">
        <title>The Genome Sequence of Enterococcus sp. DIV2402.</title>
        <authorList>
            <consortium name="The Broad Institute Genomics Platform"/>
            <consortium name="The Broad Institute Microbial Omics Core"/>
            <consortium name="The Broad Institute Genomic Center for Infectious Diseases"/>
            <person name="Earl A."/>
            <person name="Manson A."/>
            <person name="Gilmore M."/>
            <person name="Schwartman J."/>
            <person name="Shea T."/>
            <person name="Abouelleil A."/>
            <person name="Cao P."/>
            <person name="Chapman S."/>
            <person name="Cusick C."/>
            <person name="Young S."/>
            <person name="Neafsey D."/>
            <person name="Nusbaum C."/>
            <person name="Birren B."/>
        </authorList>
    </citation>
    <scope>NUCLEOTIDE SEQUENCE [LARGE SCALE GENOMIC DNA]</scope>
    <source>
        <strain evidence="1 2">DIV2402</strain>
    </source>
</reference>
<proteinExistence type="predicted"/>
<dbReference type="Proteomes" id="UP000664701">
    <property type="component" value="Chromosome"/>
</dbReference>
<dbReference type="EMBL" id="CP147251">
    <property type="protein sequence ID" value="WYJ77737.1"/>
    <property type="molecule type" value="Genomic_DNA"/>
</dbReference>
<accession>A0ABZ2SQB8</accession>